<keyword evidence="8" id="KW-0862">Zinc</keyword>
<dbReference type="InterPro" id="IPR027417">
    <property type="entry name" value="P-loop_NTPase"/>
</dbReference>
<comment type="similarity">
    <text evidence="1">Belongs to the disease resistance NB-LRR family.</text>
</comment>
<dbReference type="STRING" id="39946.B8AUH6"/>
<dbReference type="SMART" id="SM00614">
    <property type="entry name" value="ZnF_BED"/>
    <property type="match status" value="1"/>
</dbReference>
<dbReference type="InterPro" id="IPR032675">
    <property type="entry name" value="LRR_dom_sf"/>
</dbReference>
<evidence type="ECO:0000256" key="6">
    <source>
        <dbReference type="ARBA" id="ARBA00022771"/>
    </source>
</evidence>
<sequence length="645" mass="72023">MEEVEAGWLEGGIRWLAETILDNLDADKLDEWIRQIRLAADTEKLRAEIEKVDGVVAAVKGRAIGNRSLARSLGRLRGLLYDADDAVDELDYFRLQQQVEGGVTTRFEAEETVGDGAEDEDDIPMDNTDVPEAVAAGSSKKRSKAWEHFTTVEFTADGKDSKARCKYCHKDLCCTSKNGTSALRNHLNVYKRKRVTSTDQPVNPSRLRYIADLSNRLTTITCSSSAGEGASNATGNSVGRKRMRMDGTSTHHEAVSTHPWNKAELSNRIQCMTHQLEEAVNEVMRLCRSSSSNQSRQGTPPATNATTSSYLPEPIVYGRAAEMETIKQLIMSNRSNGITVLPIVGNGGIGKTTLAQLVCKDLLYSCTALQELMIESCVSLNSLEGLQWLVNLRLLRAHRCLSGYGENGRCILPQSLEGLYIREYSQEILQPCFQTNLTCLKRLEVSGTGSFKSLELQSCTALEHLKIEGCSSLATLEGLRFLHTLRHLKVHRCPRLPPYFESLSGQGYELCPRLERLEINYPSILTTSFCKNLTSLQYLELCSHGLEMERLTDEEERALQLLTSLQELRFNCCYNLVDLPTGLHNLPSLKRLEIWNCGSIARPLEKGLPPSLEELAIVDCSNELAQQCRLLASKRKVKINQRYVN</sequence>
<dbReference type="PANTHER" id="PTHR36766">
    <property type="entry name" value="PLANT BROAD-SPECTRUM MILDEW RESISTANCE PROTEIN RPW8"/>
    <property type="match status" value="1"/>
</dbReference>
<dbReference type="PROSITE" id="PS50808">
    <property type="entry name" value="ZF_BED"/>
    <property type="match status" value="1"/>
</dbReference>
<evidence type="ECO:0000256" key="2">
    <source>
        <dbReference type="ARBA" id="ARBA00022614"/>
    </source>
</evidence>
<dbReference type="Pfam" id="PF02892">
    <property type="entry name" value="zf-BED"/>
    <property type="match status" value="1"/>
</dbReference>
<dbReference type="SUPFAM" id="SSF52540">
    <property type="entry name" value="P-loop containing nucleoside triphosphate hydrolases"/>
    <property type="match status" value="1"/>
</dbReference>
<evidence type="ECO:0000256" key="4">
    <source>
        <dbReference type="ARBA" id="ARBA00022737"/>
    </source>
</evidence>
<evidence type="ECO:0000256" key="9">
    <source>
        <dbReference type="ARBA" id="ARBA00022840"/>
    </source>
</evidence>
<dbReference type="GO" id="GO:0003677">
    <property type="term" value="F:DNA binding"/>
    <property type="evidence" value="ECO:0007669"/>
    <property type="project" value="InterPro"/>
</dbReference>
<dbReference type="AlphaFoldDB" id="B8AUH6"/>
<feature type="region of interest" description="Disordered" evidence="11">
    <location>
        <begin position="287"/>
        <end position="309"/>
    </location>
</feature>
<proteinExistence type="inferred from homology"/>
<evidence type="ECO:0000256" key="8">
    <source>
        <dbReference type="ARBA" id="ARBA00022833"/>
    </source>
</evidence>
<dbReference type="Gramene" id="BGIOSGA017158-TA">
    <property type="protein sequence ID" value="BGIOSGA017158-PA"/>
    <property type="gene ID" value="BGIOSGA017158"/>
</dbReference>
<dbReference type="InterPro" id="IPR036236">
    <property type="entry name" value="Znf_C2H2_sf"/>
</dbReference>
<keyword evidence="4" id="KW-0677">Repeat</keyword>
<dbReference type="InterPro" id="IPR041118">
    <property type="entry name" value="Rx_N"/>
</dbReference>
<keyword evidence="5" id="KW-0547">Nucleotide-binding</keyword>
<dbReference type="PRINTS" id="PR00364">
    <property type="entry name" value="DISEASERSIST"/>
</dbReference>
<dbReference type="EMBL" id="CM000129">
    <property type="protein sequence ID" value="EEC78036.1"/>
    <property type="molecule type" value="Genomic_DNA"/>
</dbReference>
<dbReference type="HOGENOM" id="CLU_000837_8_5_1"/>
<dbReference type="OMA" id="CNCCARE"/>
<dbReference type="Gene3D" id="3.40.50.300">
    <property type="entry name" value="P-loop containing nucleotide triphosphate hydrolases"/>
    <property type="match status" value="1"/>
</dbReference>
<dbReference type="Gene3D" id="3.80.10.10">
    <property type="entry name" value="Ribonuclease Inhibitor"/>
    <property type="match status" value="1"/>
</dbReference>
<evidence type="ECO:0000313" key="13">
    <source>
        <dbReference type="EMBL" id="EEC78036.1"/>
    </source>
</evidence>
<evidence type="ECO:0000256" key="10">
    <source>
        <dbReference type="PROSITE-ProRule" id="PRU00027"/>
    </source>
</evidence>
<evidence type="ECO:0000313" key="14">
    <source>
        <dbReference type="Proteomes" id="UP000007015"/>
    </source>
</evidence>
<dbReference type="InterPro" id="IPR003656">
    <property type="entry name" value="Znf_BED"/>
</dbReference>
<dbReference type="GO" id="GO:0051707">
    <property type="term" value="P:response to other organism"/>
    <property type="evidence" value="ECO:0007669"/>
    <property type="project" value="UniProtKB-ARBA"/>
</dbReference>
<dbReference type="GO" id="GO:0005524">
    <property type="term" value="F:ATP binding"/>
    <property type="evidence" value="ECO:0007669"/>
    <property type="project" value="UniProtKB-KW"/>
</dbReference>
<keyword evidence="9" id="KW-0067">ATP-binding</keyword>
<evidence type="ECO:0000259" key="12">
    <source>
        <dbReference type="PROSITE" id="PS50808"/>
    </source>
</evidence>
<feature type="domain" description="BED-type" evidence="12">
    <location>
        <begin position="140"/>
        <end position="201"/>
    </location>
</feature>
<evidence type="ECO:0000256" key="11">
    <source>
        <dbReference type="SAM" id="MobiDB-lite"/>
    </source>
</evidence>
<organism evidence="13 14">
    <name type="scientific">Oryza sativa subsp. indica</name>
    <name type="common">Rice</name>
    <dbReference type="NCBI Taxonomy" id="39946"/>
    <lineage>
        <taxon>Eukaryota</taxon>
        <taxon>Viridiplantae</taxon>
        <taxon>Streptophyta</taxon>
        <taxon>Embryophyta</taxon>
        <taxon>Tracheophyta</taxon>
        <taxon>Spermatophyta</taxon>
        <taxon>Magnoliopsida</taxon>
        <taxon>Liliopsida</taxon>
        <taxon>Poales</taxon>
        <taxon>Poaceae</taxon>
        <taxon>BOP clade</taxon>
        <taxon>Oryzoideae</taxon>
        <taxon>Oryzeae</taxon>
        <taxon>Oryzinae</taxon>
        <taxon>Oryza</taxon>
        <taxon>Oryza sativa</taxon>
    </lineage>
</organism>
<dbReference type="Pfam" id="PF18052">
    <property type="entry name" value="Rx_N"/>
    <property type="match status" value="1"/>
</dbReference>
<keyword evidence="2" id="KW-0433">Leucine-rich repeat</keyword>
<dbReference type="SUPFAM" id="SSF52058">
    <property type="entry name" value="L domain-like"/>
    <property type="match status" value="1"/>
</dbReference>
<reference evidence="13 14" key="1">
    <citation type="journal article" date="2005" name="PLoS Biol.">
        <title>The genomes of Oryza sativa: a history of duplications.</title>
        <authorList>
            <person name="Yu J."/>
            <person name="Wang J."/>
            <person name="Lin W."/>
            <person name="Li S."/>
            <person name="Li H."/>
            <person name="Zhou J."/>
            <person name="Ni P."/>
            <person name="Dong W."/>
            <person name="Hu S."/>
            <person name="Zeng C."/>
            <person name="Zhang J."/>
            <person name="Zhang Y."/>
            <person name="Li R."/>
            <person name="Xu Z."/>
            <person name="Li S."/>
            <person name="Li X."/>
            <person name="Zheng H."/>
            <person name="Cong L."/>
            <person name="Lin L."/>
            <person name="Yin J."/>
            <person name="Geng J."/>
            <person name="Li G."/>
            <person name="Shi J."/>
            <person name="Liu J."/>
            <person name="Lv H."/>
            <person name="Li J."/>
            <person name="Wang J."/>
            <person name="Deng Y."/>
            <person name="Ran L."/>
            <person name="Shi X."/>
            <person name="Wang X."/>
            <person name="Wu Q."/>
            <person name="Li C."/>
            <person name="Ren X."/>
            <person name="Wang J."/>
            <person name="Wang X."/>
            <person name="Li D."/>
            <person name="Liu D."/>
            <person name="Zhang X."/>
            <person name="Ji Z."/>
            <person name="Zhao W."/>
            <person name="Sun Y."/>
            <person name="Zhang Z."/>
            <person name="Bao J."/>
            <person name="Han Y."/>
            <person name="Dong L."/>
            <person name="Ji J."/>
            <person name="Chen P."/>
            <person name="Wu S."/>
            <person name="Liu J."/>
            <person name="Xiao Y."/>
            <person name="Bu D."/>
            <person name="Tan J."/>
            <person name="Yang L."/>
            <person name="Ye C."/>
            <person name="Zhang J."/>
            <person name="Xu J."/>
            <person name="Zhou Y."/>
            <person name="Yu Y."/>
            <person name="Zhang B."/>
            <person name="Zhuang S."/>
            <person name="Wei H."/>
            <person name="Liu B."/>
            <person name="Lei M."/>
            <person name="Yu H."/>
            <person name="Li Y."/>
            <person name="Xu H."/>
            <person name="Wei S."/>
            <person name="He X."/>
            <person name="Fang L."/>
            <person name="Zhang Z."/>
            <person name="Zhang Y."/>
            <person name="Huang X."/>
            <person name="Su Z."/>
            <person name="Tong W."/>
            <person name="Li J."/>
            <person name="Tong Z."/>
            <person name="Li S."/>
            <person name="Ye J."/>
            <person name="Wang L."/>
            <person name="Fang L."/>
            <person name="Lei T."/>
            <person name="Chen C."/>
            <person name="Chen H."/>
            <person name="Xu Z."/>
            <person name="Li H."/>
            <person name="Huang H."/>
            <person name="Zhang F."/>
            <person name="Xu H."/>
            <person name="Li N."/>
            <person name="Zhao C."/>
            <person name="Li S."/>
            <person name="Dong L."/>
            <person name="Huang Y."/>
            <person name="Li L."/>
            <person name="Xi Y."/>
            <person name="Qi Q."/>
            <person name="Li W."/>
            <person name="Zhang B."/>
            <person name="Hu W."/>
            <person name="Zhang Y."/>
            <person name="Tian X."/>
            <person name="Jiao Y."/>
            <person name="Liang X."/>
            <person name="Jin J."/>
            <person name="Gao L."/>
            <person name="Zheng W."/>
            <person name="Hao B."/>
            <person name="Liu S."/>
            <person name="Wang W."/>
            <person name="Yuan L."/>
            <person name="Cao M."/>
            <person name="McDermott J."/>
            <person name="Samudrala R."/>
            <person name="Wang J."/>
            <person name="Wong G.K."/>
            <person name="Yang H."/>
        </authorList>
    </citation>
    <scope>NUCLEOTIDE SEQUENCE [LARGE SCALE GENOMIC DNA]</scope>
    <source>
        <strain evidence="14">cv. 93-11</strain>
    </source>
</reference>
<gene>
    <name evidence="13" type="ORF">OsI_17467</name>
</gene>
<protein>
    <recommendedName>
        <fullName evidence="12">BED-type domain-containing protein</fullName>
    </recommendedName>
</protein>
<dbReference type="GO" id="GO:0008270">
    <property type="term" value="F:zinc ion binding"/>
    <property type="evidence" value="ECO:0007669"/>
    <property type="project" value="UniProtKB-KW"/>
</dbReference>
<keyword evidence="6 10" id="KW-0863">Zinc-finger</keyword>
<dbReference type="Proteomes" id="UP000007015">
    <property type="component" value="Chromosome 4"/>
</dbReference>
<keyword evidence="14" id="KW-1185">Reference proteome</keyword>
<keyword evidence="7" id="KW-0611">Plant defense</keyword>
<evidence type="ECO:0000256" key="3">
    <source>
        <dbReference type="ARBA" id="ARBA00022723"/>
    </source>
</evidence>
<evidence type="ECO:0000256" key="7">
    <source>
        <dbReference type="ARBA" id="ARBA00022821"/>
    </source>
</evidence>
<name>B8AUH6_ORYSI</name>
<dbReference type="PANTHER" id="PTHR36766:SF40">
    <property type="entry name" value="DISEASE RESISTANCE PROTEIN RGA3"/>
    <property type="match status" value="1"/>
</dbReference>
<keyword evidence="3" id="KW-0479">Metal-binding</keyword>
<dbReference type="GO" id="GO:0006952">
    <property type="term" value="P:defense response"/>
    <property type="evidence" value="ECO:0007669"/>
    <property type="project" value="UniProtKB-KW"/>
</dbReference>
<evidence type="ECO:0000256" key="5">
    <source>
        <dbReference type="ARBA" id="ARBA00022741"/>
    </source>
</evidence>
<evidence type="ECO:0000256" key="1">
    <source>
        <dbReference type="ARBA" id="ARBA00008894"/>
    </source>
</evidence>
<accession>B8AUH6</accession>
<dbReference type="SUPFAM" id="SSF57667">
    <property type="entry name" value="beta-beta-alpha zinc fingers"/>
    <property type="match status" value="1"/>
</dbReference>
<feature type="compositionally biased region" description="Polar residues" evidence="11">
    <location>
        <begin position="288"/>
        <end position="309"/>
    </location>
</feature>